<protein>
    <submittedName>
        <fullName evidence="2">Uncharacterized protein</fullName>
    </submittedName>
</protein>
<feature type="non-terminal residue" evidence="2">
    <location>
        <position position="1"/>
    </location>
</feature>
<reference evidence="2" key="1">
    <citation type="submission" date="2014-05" db="EMBL/GenBank/DDBJ databases">
        <authorList>
            <person name="Chronopoulou M."/>
        </authorList>
    </citation>
    <scope>NUCLEOTIDE SEQUENCE</scope>
    <source>
        <tissue evidence="2">Whole organism</tissue>
    </source>
</reference>
<proteinExistence type="predicted"/>
<dbReference type="AlphaFoldDB" id="A0A0K2TZU1"/>
<keyword evidence="1" id="KW-0812">Transmembrane</keyword>
<sequence length="69" mass="8083">FFFILRTSFLTSFCLFYTGRLEVVPCFSIYLGIYYVLVVGLKMKYPGIKQIDLIINIVLSYPLFTNKKI</sequence>
<organism evidence="2">
    <name type="scientific">Lepeophtheirus salmonis</name>
    <name type="common">Salmon louse</name>
    <name type="synonym">Caligus salmonis</name>
    <dbReference type="NCBI Taxonomy" id="72036"/>
    <lineage>
        <taxon>Eukaryota</taxon>
        <taxon>Metazoa</taxon>
        <taxon>Ecdysozoa</taxon>
        <taxon>Arthropoda</taxon>
        <taxon>Crustacea</taxon>
        <taxon>Multicrustacea</taxon>
        <taxon>Hexanauplia</taxon>
        <taxon>Copepoda</taxon>
        <taxon>Siphonostomatoida</taxon>
        <taxon>Caligidae</taxon>
        <taxon>Lepeophtheirus</taxon>
    </lineage>
</organism>
<evidence type="ECO:0000313" key="2">
    <source>
        <dbReference type="EMBL" id="CDW31232.1"/>
    </source>
</evidence>
<evidence type="ECO:0000256" key="1">
    <source>
        <dbReference type="SAM" id="Phobius"/>
    </source>
</evidence>
<accession>A0A0K2TZU1</accession>
<dbReference type="EMBL" id="HACA01013871">
    <property type="protein sequence ID" value="CDW31232.1"/>
    <property type="molecule type" value="Transcribed_RNA"/>
</dbReference>
<name>A0A0K2TZU1_LEPSM</name>
<keyword evidence="1" id="KW-1133">Transmembrane helix</keyword>
<feature type="transmembrane region" description="Helical" evidence="1">
    <location>
        <begin position="20"/>
        <end position="41"/>
    </location>
</feature>
<keyword evidence="1" id="KW-0472">Membrane</keyword>